<dbReference type="GO" id="GO:0005634">
    <property type="term" value="C:nucleus"/>
    <property type="evidence" value="ECO:0007669"/>
    <property type="project" value="UniProtKB-SubCell"/>
</dbReference>
<keyword evidence="5" id="KW-0804">Transcription</keyword>
<dbReference type="InterPro" id="IPR041101">
    <property type="entry name" value="Transp_inhibit"/>
</dbReference>
<evidence type="ECO:0000256" key="6">
    <source>
        <dbReference type="ARBA" id="ARBA00023242"/>
    </source>
</evidence>
<keyword evidence="11" id="KW-1185">Reference proteome</keyword>
<keyword evidence="6" id="KW-0539">Nucleus</keyword>
<accession>A0A5N6PV00</accession>
<dbReference type="AlphaFoldDB" id="A0A5N6PV00"/>
<feature type="domain" description="Auxin response factor" evidence="8">
    <location>
        <begin position="24"/>
        <end position="101"/>
    </location>
</feature>
<evidence type="ECO:0000256" key="7">
    <source>
        <dbReference type="ARBA" id="ARBA00023294"/>
    </source>
</evidence>
<evidence type="ECO:0000256" key="5">
    <source>
        <dbReference type="ARBA" id="ARBA00023163"/>
    </source>
</evidence>
<dbReference type="Pfam" id="PF06507">
    <property type="entry name" value="ARF_AD"/>
    <property type="match status" value="1"/>
</dbReference>
<evidence type="ECO:0000313" key="10">
    <source>
        <dbReference type="EMBL" id="KAD7117364.1"/>
    </source>
</evidence>
<evidence type="ECO:0000256" key="1">
    <source>
        <dbReference type="ARBA" id="ARBA00004123"/>
    </source>
</evidence>
<dbReference type="Pfam" id="PF18791">
    <property type="entry name" value="Transp_inhibit"/>
    <property type="match status" value="1"/>
</dbReference>
<feature type="domain" description="Transport inhibitor response 1" evidence="9">
    <location>
        <begin position="228"/>
        <end position="274"/>
    </location>
</feature>
<gene>
    <name evidence="10" type="ORF">E3N88_04632</name>
</gene>
<dbReference type="PANTHER" id="PTHR31384:SF1">
    <property type="entry name" value="AUXIN RESPONSE FACTOR 9"/>
    <property type="match status" value="1"/>
</dbReference>
<evidence type="ECO:0000256" key="2">
    <source>
        <dbReference type="ARBA" id="ARBA00007853"/>
    </source>
</evidence>
<keyword evidence="3" id="KW-0805">Transcription regulation</keyword>
<organism evidence="10 11">
    <name type="scientific">Mikania micrantha</name>
    <name type="common">bitter vine</name>
    <dbReference type="NCBI Taxonomy" id="192012"/>
    <lineage>
        <taxon>Eukaryota</taxon>
        <taxon>Viridiplantae</taxon>
        <taxon>Streptophyta</taxon>
        <taxon>Embryophyta</taxon>
        <taxon>Tracheophyta</taxon>
        <taxon>Spermatophyta</taxon>
        <taxon>Magnoliopsida</taxon>
        <taxon>eudicotyledons</taxon>
        <taxon>Gunneridae</taxon>
        <taxon>Pentapetalae</taxon>
        <taxon>asterids</taxon>
        <taxon>campanulids</taxon>
        <taxon>Asterales</taxon>
        <taxon>Asteraceae</taxon>
        <taxon>Asteroideae</taxon>
        <taxon>Heliantheae alliance</taxon>
        <taxon>Eupatorieae</taxon>
        <taxon>Mikania</taxon>
    </lineage>
</organism>
<dbReference type="Gene3D" id="3.80.10.10">
    <property type="entry name" value="Ribonuclease Inhibitor"/>
    <property type="match status" value="1"/>
</dbReference>
<reference evidence="10 11" key="1">
    <citation type="submission" date="2019-05" db="EMBL/GenBank/DDBJ databases">
        <title>Mikania micrantha, genome provides insights into the molecular mechanism of rapid growth.</title>
        <authorList>
            <person name="Liu B."/>
        </authorList>
    </citation>
    <scope>NUCLEOTIDE SEQUENCE [LARGE SCALE GENOMIC DNA]</scope>
    <source>
        <strain evidence="10">NLD-2019</strain>
        <tissue evidence="10">Leaf</tissue>
    </source>
</reference>
<dbReference type="FunFam" id="2.30.30.1040:FF:000001">
    <property type="entry name" value="Auxin response factor"/>
    <property type="match status" value="1"/>
</dbReference>
<dbReference type="OrthoDB" id="1930718at2759"/>
<dbReference type="EMBL" id="SZYD01000002">
    <property type="protein sequence ID" value="KAD7117364.1"/>
    <property type="molecule type" value="Genomic_DNA"/>
</dbReference>
<proteinExistence type="inferred from homology"/>
<dbReference type="InterPro" id="IPR044835">
    <property type="entry name" value="ARF_plant"/>
</dbReference>
<dbReference type="GO" id="GO:0003677">
    <property type="term" value="F:DNA binding"/>
    <property type="evidence" value="ECO:0007669"/>
    <property type="project" value="UniProtKB-KW"/>
</dbReference>
<comment type="subcellular location">
    <subcellularLocation>
        <location evidence="1">Nucleus</location>
    </subcellularLocation>
</comment>
<evidence type="ECO:0000259" key="8">
    <source>
        <dbReference type="Pfam" id="PF06507"/>
    </source>
</evidence>
<evidence type="ECO:0000259" key="9">
    <source>
        <dbReference type="Pfam" id="PF18791"/>
    </source>
</evidence>
<dbReference type="GO" id="GO:0006355">
    <property type="term" value="P:regulation of DNA-templated transcription"/>
    <property type="evidence" value="ECO:0007669"/>
    <property type="project" value="InterPro"/>
</dbReference>
<sequence length="294" mass="33542">MQFRLKLGLQFTTNQGQVNLSALLNKYIEAANNGFTIGMRFKMRFESEDSPERRFTGTIVGVEDISPHWEDSKWRSLKVQWDEPTSIMRPERVSPWEIEPFADTSIEIPDDLNTMDPLATLIQFVYPSILQQFKNPEYFRERSILAPKNEFVQEINDQLFSLFPGDEVEYLSSDSICQTEQLNESVNENLYSPDVLNGLNLAAAEVEFVGTDADPTGSLMLPEELLFPAIQSVTPKGRHGFYDSNLESNDWGAVVQSWLNVFATSYPFLEELRLKSMSVTHESLKFIGLNFDGL</sequence>
<dbReference type="Proteomes" id="UP000326396">
    <property type="component" value="Linkage Group LG10"/>
</dbReference>
<protein>
    <submittedName>
        <fullName evidence="10">Uncharacterized protein</fullName>
    </submittedName>
</protein>
<evidence type="ECO:0000313" key="11">
    <source>
        <dbReference type="Proteomes" id="UP000326396"/>
    </source>
</evidence>
<keyword evidence="4" id="KW-0238">DNA-binding</keyword>
<evidence type="ECO:0000256" key="3">
    <source>
        <dbReference type="ARBA" id="ARBA00023015"/>
    </source>
</evidence>
<dbReference type="PANTHER" id="PTHR31384">
    <property type="entry name" value="AUXIN RESPONSE FACTOR 4-RELATED"/>
    <property type="match status" value="1"/>
</dbReference>
<dbReference type="InterPro" id="IPR032675">
    <property type="entry name" value="LRR_dom_sf"/>
</dbReference>
<comment type="similarity">
    <text evidence="2">Belongs to the ARF family.</text>
</comment>
<evidence type="ECO:0000256" key="4">
    <source>
        <dbReference type="ARBA" id="ARBA00023125"/>
    </source>
</evidence>
<name>A0A5N6PV00_9ASTR</name>
<comment type="caution">
    <text evidence="10">The sequence shown here is derived from an EMBL/GenBank/DDBJ whole genome shotgun (WGS) entry which is preliminary data.</text>
</comment>
<dbReference type="GO" id="GO:0009734">
    <property type="term" value="P:auxin-activated signaling pathway"/>
    <property type="evidence" value="ECO:0007669"/>
    <property type="project" value="UniProtKB-KW"/>
</dbReference>
<dbReference type="InterPro" id="IPR010525">
    <property type="entry name" value="ARF_dom"/>
</dbReference>
<keyword evidence="7" id="KW-0927">Auxin signaling pathway</keyword>
<dbReference type="Gene3D" id="2.30.30.1040">
    <property type="match status" value="1"/>
</dbReference>